<evidence type="ECO:0000313" key="1">
    <source>
        <dbReference type="EMBL" id="JAH47074.1"/>
    </source>
</evidence>
<accession>A0A0E9T0C8</accession>
<sequence>MDCVQNSGACRNNFLILKCNVPHIIGLHSMKMRPCPQSYSGN</sequence>
<dbReference type="AlphaFoldDB" id="A0A0E9T0C8"/>
<name>A0A0E9T0C8_ANGAN</name>
<reference evidence="1" key="2">
    <citation type="journal article" date="2015" name="Fish Shellfish Immunol.">
        <title>Early steps in the European eel (Anguilla anguilla)-Vibrio vulnificus interaction in the gills: Role of the RtxA13 toxin.</title>
        <authorList>
            <person name="Callol A."/>
            <person name="Pajuelo D."/>
            <person name="Ebbesson L."/>
            <person name="Teles M."/>
            <person name="MacKenzie S."/>
            <person name="Amaro C."/>
        </authorList>
    </citation>
    <scope>NUCLEOTIDE SEQUENCE</scope>
</reference>
<protein>
    <submittedName>
        <fullName evidence="1">Uncharacterized protein</fullName>
    </submittedName>
</protein>
<reference evidence="1" key="1">
    <citation type="submission" date="2014-11" db="EMBL/GenBank/DDBJ databases">
        <authorList>
            <person name="Amaro Gonzalez C."/>
        </authorList>
    </citation>
    <scope>NUCLEOTIDE SEQUENCE</scope>
</reference>
<proteinExistence type="predicted"/>
<organism evidence="1">
    <name type="scientific">Anguilla anguilla</name>
    <name type="common">European freshwater eel</name>
    <name type="synonym">Muraena anguilla</name>
    <dbReference type="NCBI Taxonomy" id="7936"/>
    <lineage>
        <taxon>Eukaryota</taxon>
        <taxon>Metazoa</taxon>
        <taxon>Chordata</taxon>
        <taxon>Craniata</taxon>
        <taxon>Vertebrata</taxon>
        <taxon>Euteleostomi</taxon>
        <taxon>Actinopterygii</taxon>
        <taxon>Neopterygii</taxon>
        <taxon>Teleostei</taxon>
        <taxon>Anguilliformes</taxon>
        <taxon>Anguillidae</taxon>
        <taxon>Anguilla</taxon>
    </lineage>
</organism>
<dbReference type="EMBL" id="GBXM01061503">
    <property type="protein sequence ID" value="JAH47074.1"/>
    <property type="molecule type" value="Transcribed_RNA"/>
</dbReference>